<gene>
    <name evidence="3" type="ORF">IMG5_106350</name>
</gene>
<dbReference type="Pfam" id="PF00069">
    <property type="entry name" value="Pkinase"/>
    <property type="match status" value="1"/>
</dbReference>
<dbReference type="PROSITE" id="PS50011">
    <property type="entry name" value="PROTEIN_KINASE_DOM"/>
    <property type="match status" value="1"/>
</dbReference>
<keyword evidence="1" id="KW-1133">Transmembrane helix</keyword>
<dbReference type="OrthoDB" id="434126at2759"/>
<accession>G0QT58</accession>
<dbReference type="EC" id="2.7.11.1" evidence="3"/>
<dbReference type="InterPro" id="IPR057434">
    <property type="entry name" value="LMF1/2_N"/>
</dbReference>
<dbReference type="PANTHER" id="PTHR14463">
    <property type="entry name" value="LIPASE MATURATION FACTOR"/>
    <property type="match status" value="1"/>
</dbReference>
<dbReference type="eggNOG" id="KOG0580">
    <property type="taxonomic scope" value="Eukaryota"/>
</dbReference>
<feature type="transmembrane region" description="Helical" evidence="1">
    <location>
        <begin position="147"/>
        <end position="165"/>
    </location>
</feature>
<evidence type="ECO:0000259" key="2">
    <source>
        <dbReference type="PROSITE" id="PS50011"/>
    </source>
</evidence>
<dbReference type="RefSeq" id="XP_004035069.1">
    <property type="nucleotide sequence ID" value="XM_004035021.1"/>
</dbReference>
<protein>
    <submittedName>
        <fullName evidence="3">Lmf2 protein, putative</fullName>
        <ecNumber evidence="3">2.7.11.1</ecNumber>
    </submittedName>
</protein>
<dbReference type="STRING" id="857967.G0QT58"/>
<dbReference type="InterPro" id="IPR000719">
    <property type="entry name" value="Prot_kinase_dom"/>
</dbReference>
<dbReference type="Proteomes" id="UP000008983">
    <property type="component" value="Unassembled WGS sequence"/>
</dbReference>
<dbReference type="GO" id="GO:0004674">
    <property type="term" value="F:protein serine/threonine kinase activity"/>
    <property type="evidence" value="ECO:0007669"/>
    <property type="project" value="UniProtKB-EC"/>
</dbReference>
<dbReference type="InterPro" id="IPR009613">
    <property type="entry name" value="LMF"/>
</dbReference>
<sequence length="258" mass="30108">MTQTGTPVYMAPEIIQGGNQNEKVDIWCLGVLIFELLTGKTPFEDQKDNISLQQINTNILNQEINFGNDFPFLAKNLVLKMLDKNPLNRPNIDEKVYNYLNMNSSKQICQCPTWWNLTALNYHFESQPLPNVISWYFHNLPDYIKKIFVAQNFIILIGGTLLMYFPIRKFQIFGFLLVVSEQIMIILTGNYNFFNFLTILVSFCSIDDSFLQSIIPNLIFVILGIKKPLKNKKLNNIIKQSLLKVIFLIFKYSYQYFQ</sequence>
<reference evidence="3 4" key="1">
    <citation type="submission" date="2011-07" db="EMBL/GenBank/DDBJ databases">
        <authorList>
            <person name="Coyne R."/>
            <person name="Brami D."/>
            <person name="Johnson J."/>
            <person name="Hostetler J."/>
            <person name="Hannick L."/>
            <person name="Clark T."/>
            <person name="Cassidy-Hanley D."/>
            <person name="Inman J."/>
        </authorList>
    </citation>
    <scope>NUCLEOTIDE SEQUENCE [LARGE SCALE GENOMIC DNA]</scope>
    <source>
        <strain evidence="3 4">G5</strain>
    </source>
</reference>
<dbReference type="GeneID" id="14907743"/>
<evidence type="ECO:0000313" key="4">
    <source>
        <dbReference type="Proteomes" id="UP000008983"/>
    </source>
</evidence>
<keyword evidence="1" id="KW-0812">Transmembrane</keyword>
<proteinExistence type="predicted"/>
<keyword evidence="3" id="KW-0808">Transferase</keyword>
<dbReference type="SUPFAM" id="SSF56112">
    <property type="entry name" value="Protein kinase-like (PK-like)"/>
    <property type="match status" value="1"/>
</dbReference>
<dbReference type="InterPro" id="IPR011009">
    <property type="entry name" value="Kinase-like_dom_sf"/>
</dbReference>
<organism evidence="3 4">
    <name type="scientific">Ichthyophthirius multifiliis</name>
    <name type="common">White spot disease agent</name>
    <name type="synonym">Ich</name>
    <dbReference type="NCBI Taxonomy" id="5932"/>
    <lineage>
        <taxon>Eukaryota</taxon>
        <taxon>Sar</taxon>
        <taxon>Alveolata</taxon>
        <taxon>Ciliophora</taxon>
        <taxon>Intramacronucleata</taxon>
        <taxon>Oligohymenophorea</taxon>
        <taxon>Hymenostomatida</taxon>
        <taxon>Ophryoglenina</taxon>
        <taxon>Ichthyophthirius</taxon>
    </lineage>
</organism>
<dbReference type="AlphaFoldDB" id="G0QT58"/>
<dbReference type="GO" id="GO:0005524">
    <property type="term" value="F:ATP binding"/>
    <property type="evidence" value="ECO:0007669"/>
    <property type="project" value="InterPro"/>
</dbReference>
<dbReference type="GO" id="GO:0005789">
    <property type="term" value="C:endoplasmic reticulum membrane"/>
    <property type="evidence" value="ECO:0007669"/>
    <property type="project" value="TreeGrafter"/>
</dbReference>
<feature type="transmembrane region" description="Helical" evidence="1">
    <location>
        <begin position="199"/>
        <end position="225"/>
    </location>
</feature>
<dbReference type="Gene3D" id="1.10.510.10">
    <property type="entry name" value="Transferase(Phosphotransferase) domain 1"/>
    <property type="match status" value="1"/>
</dbReference>
<feature type="transmembrane region" description="Helical" evidence="1">
    <location>
        <begin position="172"/>
        <end position="193"/>
    </location>
</feature>
<dbReference type="GO" id="GO:0051604">
    <property type="term" value="P:protein maturation"/>
    <property type="evidence" value="ECO:0007669"/>
    <property type="project" value="InterPro"/>
</dbReference>
<dbReference type="EMBL" id="GL983843">
    <property type="protein sequence ID" value="EGR31583.1"/>
    <property type="molecule type" value="Genomic_DNA"/>
</dbReference>
<dbReference type="PANTHER" id="PTHR14463:SF5">
    <property type="entry name" value="LIPASE MATURATION FACTOR 2"/>
    <property type="match status" value="1"/>
</dbReference>
<feature type="domain" description="Protein kinase" evidence="2">
    <location>
        <begin position="1"/>
        <end position="100"/>
    </location>
</feature>
<evidence type="ECO:0000256" key="1">
    <source>
        <dbReference type="SAM" id="Phobius"/>
    </source>
</evidence>
<dbReference type="Pfam" id="PF06762">
    <property type="entry name" value="LMF1"/>
    <property type="match status" value="1"/>
</dbReference>
<evidence type="ECO:0000313" key="3">
    <source>
        <dbReference type="EMBL" id="EGR31583.1"/>
    </source>
</evidence>
<dbReference type="InParanoid" id="G0QT58"/>
<keyword evidence="1" id="KW-0472">Membrane</keyword>
<name>G0QT58_ICHMU</name>
<keyword evidence="4" id="KW-1185">Reference proteome</keyword>